<organism evidence="1 2">
    <name type="scientific">Araneus ventricosus</name>
    <name type="common">Orbweaver spider</name>
    <name type="synonym">Epeira ventricosa</name>
    <dbReference type="NCBI Taxonomy" id="182803"/>
    <lineage>
        <taxon>Eukaryota</taxon>
        <taxon>Metazoa</taxon>
        <taxon>Ecdysozoa</taxon>
        <taxon>Arthropoda</taxon>
        <taxon>Chelicerata</taxon>
        <taxon>Arachnida</taxon>
        <taxon>Araneae</taxon>
        <taxon>Araneomorphae</taxon>
        <taxon>Entelegynae</taxon>
        <taxon>Araneoidea</taxon>
        <taxon>Araneidae</taxon>
        <taxon>Araneus</taxon>
    </lineage>
</organism>
<proteinExistence type="predicted"/>
<dbReference type="EMBL" id="BGPR01022831">
    <property type="protein sequence ID" value="GBN89534.1"/>
    <property type="molecule type" value="Genomic_DNA"/>
</dbReference>
<evidence type="ECO:0000313" key="1">
    <source>
        <dbReference type="EMBL" id="GBN89534.1"/>
    </source>
</evidence>
<name>A0A4Y2SMM1_ARAVE</name>
<comment type="caution">
    <text evidence="1">The sequence shown here is derived from an EMBL/GenBank/DDBJ whole genome shotgun (WGS) entry which is preliminary data.</text>
</comment>
<evidence type="ECO:0000313" key="2">
    <source>
        <dbReference type="Proteomes" id="UP000499080"/>
    </source>
</evidence>
<reference evidence="1 2" key="1">
    <citation type="journal article" date="2019" name="Sci. Rep.">
        <title>Orb-weaving spider Araneus ventricosus genome elucidates the spidroin gene catalogue.</title>
        <authorList>
            <person name="Kono N."/>
            <person name="Nakamura H."/>
            <person name="Ohtoshi R."/>
            <person name="Moran D.A.P."/>
            <person name="Shinohara A."/>
            <person name="Yoshida Y."/>
            <person name="Fujiwara M."/>
            <person name="Mori M."/>
            <person name="Tomita M."/>
            <person name="Arakawa K."/>
        </authorList>
    </citation>
    <scope>NUCLEOTIDE SEQUENCE [LARGE SCALE GENOMIC DNA]</scope>
</reference>
<protein>
    <submittedName>
        <fullName evidence="1">Uncharacterized protein</fullName>
    </submittedName>
</protein>
<accession>A0A4Y2SMM1</accession>
<gene>
    <name evidence="1" type="ORF">AVEN_136322_1</name>
</gene>
<sequence length="94" mass="11441">MIVVRRHPHPRKRMLPMRLWMGKKLMKRKLLEYSWKNRLKNQQEAVIEGQPENIIIENLVWWYMTITMNIILNSLQARFSEVLILPYVESFVGF</sequence>
<keyword evidence="2" id="KW-1185">Reference proteome</keyword>
<dbReference type="Proteomes" id="UP000499080">
    <property type="component" value="Unassembled WGS sequence"/>
</dbReference>
<dbReference type="AlphaFoldDB" id="A0A4Y2SMM1"/>